<dbReference type="EMBL" id="QBKT01000009">
    <property type="protein sequence ID" value="PTX59519.1"/>
    <property type="molecule type" value="Genomic_DNA"/>
</dbReference>
<reference evidence="1 2" key="1">
    <citation type="submission" date="2018-04" db="EMBL/GenBank/DDBJ databases">
        <title>Genomic Encyclopedia of Archaeal and Bacterial Type Strains, Phase II (KMG-II): from individual species to whole genera.</title>
        <authorList>
            <person name="Goeker M."/>
        </authorList>
    </citation>
    <scope>NUCLEOTIDE SEQUENCE [LARGE SCALE GENOMIC DNA]</scope>
    <source>
        <strain evidence="1 2">DSM 25731</strain>
    </source>
</reference>
<dbReference type="RefSeq" id="WP_108116220.1">
    <property type="nucleotide sequence ID" value="NZ_QBKT01000009.1"/>
</dbReference>
<comment type="caution">
    <text evidence="1">The sequence shown here is derived from an EMBL/GenBank/DDBJ whole genome shotgun (WGS) entry which is preliminary data.</text>
</comment>
<evidence type="ECO:0000313" key="1">
    <source>
        <dbReference type="EMBL" id="PTX59519.1"/>
    </source>
</evidence>
<accession>A0A2T6BTY1</accession>
<dbReference type="AlphaFoldDB" id="A0A2T6BTY1"/>
<name>A0A2T6BTY1_9FLAO</name>
<proteinExistence type="predicted"/>
<gene>
    <name evidence="1" type="ORF">C8N46_109108</name>
</gene>
<keyword evidence="2" id="KW-1185">Reference proteome</keyword>
<evidence type="ECO:0000313" key="2">
    <source>
        <dbReference type="Proteomes" id="UP000244090"/>
    </source>
</evidence>
<sequence>MKKKHIKSLKLHKNVVSKISELNKTVGGTDSFGPEECMEEFTLGCSPSFLRQCPITKDTDPQYCW</sequence>
<organism evidence="1 2">
    <name type="scientific">Kordia periserrulae</name>
    <dbReference type="NCBI Taxonomy" id="701523"/>
    <lineage>
        <taxon>Bacteria</taxon>
        <taxon>Pseudomonadati</taxon>
        <taxon>Bacteroidota</taxon>
        <taxon>Flavobacteriia</taxon>
        <taxon>Flavobacteriales</taxon>
        <taxon>Flavobacteriaceae</taxon>
        <taxon>Kordia</taxon>
    </lineage>
</organism>
<dbReference type="Proteomes" id="UP000244090">
    <property type="component" value="Unassembled WGS sequence"/>
</dbReference>
<dbReference type="OrthoDB" id="9919893at2"/>
<protein>
    <submittedName>
        <fullName evidence="1">Uncharacterized protein</fullName>
    </submittedName>
</protein>